<proteinExistence type="predicted"/>
<name>A0A2K2DTD1_BRADI</name>
<keyword evidence="4" id="KW-1185">Reference proteome</keyword>
<evidence type="ECO:0000313" key="4">
    <source>
        <dbReference type="Proteomes" id="UP000008810"/>
    </source>
</evidence>
<dbReference type="EnsemblPlants" id="PNT77534">
    <property type="protein sequence ID" value="PNT77534"/>
    <property type="gene ID" value="BRADI_1g64395v3"/>
</dbReference>
<dbReference type="InParanoid" id="A0A2K2DTD1"/>
<reference evidence="2 3" key="1">
    <citation type="journal article" date="2010" name="Nature">
        <title>Genome sequencing and analysis of the model grass Brachypodium distachyon.</title>
        <authorList>
            <consortium name="International Brachypodium Initiative"/>
        </authorList>
    </citation>
    <scope>NUCLEOTIDE SEQUENCE [LARGE SCALE GENOMIC DNA]</scope>
    <source>
        <strain evidence="2 3">Bd21</strain>
    </source>
</reference>
<feature type="compositionally biased region" description="Basic residues" evidence="1">
    <location>
        <begin position="148"/>
        <end position="161"/>
    </location>
</feature>
<dbReference type="Gramene" id="PNT77534">
    <property type="protein sequence ID" value="PNT77534"/>
    <property type="gene ID" value="BRADI_1g64395v3"/>
</dbReference>
<accession>A0A2K2DTD1</accession>
<feature type="region of interest" description="Disordered" evidence="1">
    <location>
        <begin position="142"/>
        <end position="171"/>
    </location>
</feature>
<evidence type="ECO:0000256" key="1">
    <source>
        <dbReference type="SAM" id="MobiDB-lite"/>
    </source>
</evidence>
<dbReference type="EMBL" id="CM000880">
    <property type="protein sequence ID" value="PNT77534.1"/>
    <property type="molecule type" value="Genomic_DNA"/>
</dbReference>
<organism evidence="2">
    <name type="scientific">Brachypodium distachyon</name>
    <name type="common">Purple false brome</name>
    <name type="synonym">Trachynia distachya</name>
    <dbReference type="NCBI Taxonomy" id="15368"/>
    <lineage>
        <taxon>Eukaryota</taxon>
        <taxon>Viridiplantae</taxon>
        <taxon>Streptophyta</taxon>
        <taxon>Embryophyta</taxon>
        <taxon>Tracheophyta</taxon>
        <taxon>Spermatophyta</taxon>
        <taxon>Magnoliopsida</taxon>
        <taxon>Liliopsida</taxon>
        <taxon>Poales</taxon>
        <taxon>Poaceae</taxon>
        <taxon>BOP clade</taxon>
        <taxon>Pooideae</taxon>
        <taxon>Stipodae</taxon>
        <taxon>Brachypodieae</taxon>
        <taxon>Brachypodium</taxon>
    </lineage>
</organism>
<feature type="region of interest" description="Disordered" evidence="1">
    <location>
        <begin position="1"/>
        <end position="72"/>
    </location>
</feature>
<gene>
    <name evidence="2" type="ORF">BRADI_1g64395v3</name>
</gene>
<reference evidence="2" key="2">
    <citation type="submission" date="2017-06" db="EMBL/GenBank/DDBJ databases">
        <title>WGS assembly of Brachypodium distachyon.</title>
        <authorList>
            <consortium name="The International Brachypodium Initiative"/>
            <person name="Lucas S."/>
            <person name="Harmon-Smith M."/>
            <person name="Lail K."/>
            <person name="Tice H."/>
            <person name="Grimwood J."/>
            <person name="Bruce D."/>
            <person name="Barry K."/>
            <person name="Shu S."/>
            <person name="Lindquist E."/>
            <person name="Wang M."/>
            <person name="Pitluck S."/>
            <person name="Vogel J.P."/>
            <person name="Garvin D.F."/>
            <person name="Mockler T.C."/>
            <person name="Schmutz J."/>
            <person name="Rokhsar D."/>
            <person name="Bevan M.W."/>
        </authorList>
    </citation>
    <scope>NUCLEOTIDE SEQUENCE</scope>
    <source>
        <strain evidence="2">Bd21</strain>
    </source>
</reference>
<reference evidence="3" key="3">
    <citation type="submission" date="2018-08" db="UniProtKB">
        <authorList>
            <consortium name="EnsemblPlants"/>
        </authorList>
    </citation>
    <scope>IDENTIFICATION</scope>
    <source>
        <strain evidence="3">cv. Bd21</strain>
    </source>
</reference>
<protein>
    <submittedName>
        <fullName evidence="2 3">Uncharacterized protein</fullName>
    </submittedName>
</protein>
<dbReference type="Proteomes" id="UP000008810">
    <property type="component" value="Chromosome 1"/>
</dbReference>
<sequence>MGPTRPCQHRVSALPTWIGSGPRVPRGGEPRHGRVGRTARHDAGEHASRRRRTGGAAVRHGAAQARGQTGGLRHSTARLRCGRRGRARVTRGRMGCVIDYVVRAQLCHRPLRLFGNPAAAVLCLRGSISAGGHPVLGEVKQAPALAVKRSRRPGRRRRRAPRPSASREHPA</sequence>
<dbReference type="AlphaFoldDB" id="A0A2K2DTD1"/>
<evidence type="ECO:0000313" key="3">
    <source>
        <dbReference type="EnsemblPlants" id="PNT77534"/>
    </source>
</evidence>
<evidence type="ECO:0000313" key="2">
    <source>
        <dbReference type="EMBL" id="PNT77534.1"/>
    </source>
</evidence>